<dbReference type="EMBL" id="LROM01000082">
    <property type="protein sequence ID" value="OFA00723.1"/>
    <property type="molecule type" value="Genomic_DNA"/>
</dbReference>
<organism evidence="1 2">
    <name type="scientific">Duganella phyllosphaerae</name>
    <dbReference type="NCBI Taxonomy" id="762836"/>
    <lineage>
        <taxon>Bacteria</taxon>
        <taxon>Pseudomonadati</taxon>
        <taxon>Pseudomonadota</taxon>
        <taxon>Betaproteobacteria</taxon>
        <taxon>Burkholderiales</taxon>
        <taxon>Oxalobacteraceae</taxon>
        <taxon>Telluria group</taxon>
        <taxon>Duganella</taxon>
    </lineage>
</organism>
<proteinExistence type="predicted"/>
<sequence>MSSYNHKSCEARKNKWLLKGSHQMIKSLREAVFYAACFILGRASNSAIRLITAAPLR</sequence>
<gene>
    <name evidence="1" type="ORF">DUPY_23750</name>
</gene>
<evidence type="ECO:0000313" key="2">
    <source>
        <dbReference type="Proteomes" id="UP000175989"/>
    </source>
</evidence>
<dbReference type="AlphaFoldDB" id="A0A1E7WNL9"/>
<name>A0A1E7WNL9_9BURK</name>
<dbReference type="Proteomes" id="UP000175989">
    <property type="component" value="Unassembled WGS sequence"/>
</dbReference>
<keyword evidence="2" id="KW-1185">Reference proteome</keyword>
<reference evidence="2" key="1">
    <citation type="journal article" date="2016" name="Front. Microbiol.">
        <title>Molecular Keys to the Janthinobacterium and Duganella spp. Interaction with the Plant Pathogen Fusarium graminearum.</title>
        <authorList>
            <person name="Haack F.S."/>
            <person name="Poehlein A."/>
            <person name="Kroger C."/>
            <person name="Voigt C.A."/>
            <person name="Piepenbring M."/>
            <person name="Bode H.B."/>
            <person name="Daniel R."/>
            <person name="Schafer W."/>
            <person name="Streit W.R."/>
        </authorList>
    </citation>
    <scope>NUCLEOTIDE SEQUENCE [LARGE SCALE GENOMIC DNA]</scope>
    <source>
        <strain evidence="2">T54</strain>
    </source>
</reference>
<evidence type="ECO:0000313" key="1">
    <source>
        <dbReference type="EMBL" id="OFA00723.1"/>
    </source>
</evidence>
<protein>
    <submittedName>
        <fullName evidence="1">Uncharacterized protein</fullName>
    </submittedName>
</protein>
<comment type="caution">
    <text evidence="1">The sequence shown here is derived from an EMBL/GenBank/DDBJ whole genome shotgun (WGS) entry which is preliminary data.</text>
</comment>
<accession>A0A1E7WNL9</accession>